<name>A0A7Y6A2I2_9CELL</name>
<dbReference type="Gene3D" id="1.10.10.10">
    <property type="entry name" value="Winged helix-like DNA-binding domain superfamily/Winged helix DNA-binding domain"/>
    <property type="match status" value="1"/>
</dbReference>
<reference evidence="5 6" key="1">
    <citation type="submission" date="2020-05" db="EMBL/GenBank/DDBJ databases">
        <title>Genome Sequencing of Type Strains.</title>
        <authorList>
            <person name="Lemaire J.F."/>
            <person name="Inderbitzin P."/>
            <person name="Gregorio O.A."/>
            <person name="Collins S.B."/>
            <person name="Wespe N."/>
            <person name="Knight-Connoni V."/>
        </authorList>
    </citation>
    <scope>NUCLEOTIDE SEQUENCE [LARGE SCALE GENOMIC DNA]</scope>
    <source>
        <strain evidence="5 6">ATCC 25174</strain>
    </source>
</reference>
<dbReference type="PANTHER" id="PTHR33164:SF43">
    <property type="entry name" value="HTH-TYPE TRANSCRIPTIONAL REPRESSOR YETL"/>
    <property type="match status" value="1"/>
</dbReference>
<dbReference type="PANTHER" id="PTHR33164">
    <property type="entry name" value="TRANSCRIPTIONAL REGULATOR, MARR FAMILY"/>
    <property type="match status" value="1"/>
</dbReference>
<dbReference type="SUPFAM" id="SSF46785">
    <property type="entry name" value="Winged helix' DNA-binding domain"/>
    <property type="match status" value="1"/>
</dbReference>
<dbReference type="InterPro" id="IPR011991">
    <property type="entry name" value="ArsR-like_HTH"/>
</dbReference>
<dbReference type="GO" id="GO:0003700">
    <property type="term" value="F:DNA-binding transcription factor activity"/>
    <property type="evidence" value="ECO:0007669"/>
    <property type="project" value="InterPro"/>
</dbReference>
<dbReference type="EMBL" id="JABMCI010000067">
    <property type="protein sequence ID" value="NUU18507.1"/>
    <property type="molecule type" value="Genomic_DNA"/>
</dbReference>
<evidence type="ECO:0000313" key="5">
    <source>
        <dbReference type="EMBL" id="NUU18507.1"/>
    </source>
</evidence>
<dbReference type="AlphaFoldDB" id="A0A7Y6A2I2"/>
<keyword evidence="2 5" id="KW-0238">DNA-binding</keyword>
<protein>
    <submittedName>
        <fullName evidence="5">Winged helix DNA-binding protein</fullName>
    </submittedName>
</protein>
<accession>A0A7Y6A2I2</accession>
<dbReference type="SMART" id="SM00347">
    <property type="entry name" value="HTH_MARR"/>
    <property type="match status" value="1"/>
</dbReference>
<proteinExistence type="predicted"/>
<dbReference type="CDD" id="cd00090">
    <property type="entry name" value="HTH_ARSR"/>
    <property type="match status" value="1"/>
</dbReference>
<keyword evidence="3" id="KW-0804">Transcription</keyword>
<evidence type="ECO:0000313" key="6">
    <source>
        <dbReference type="Proteomes" id="UP000565724"/>
    </source>
</evidence>
<keyword evidence="6" id="KW-1185">Reference proteome</keyword>
<dbReference type="PROSITE" id="PS01117">
    <property type="entry name" value="HTH_MARR_1"/>
    <property type="match status" value="1"/>
</dbReference>
<dbReference type="PROSITE" id="PS50995">
    <property type="entry name" value="HTH_MARR_2"/>
    <property type="match status" value="1"/>
</dbReference>
<dbReference type="InterPro" id="IPR000835">
    <property type="entry name" value="HTH_MarR-typ"/>
</dbReference>
<feature type="domain" description="HTH marR-type" evidence="4">
    <location>
        <begin position="1"/>
        <end position="139"/>
    </location>
</feature>
<organism evidence="5 6">
    <name type="scientific">Cellulomonas humilata</name>
    <dbReference type="NCBI Taxonomy" id="144055"/>
    <lineage>
        <taxon>Bacteria</taxon>
        <taxon>Bacillati</taxon>
        <taxon>Actinomycetota</taxon>
        <taxon>Actinomycetes</taxon>
        <taxon>Micrococcales</taxon>
        <taxon>Cellulomonadaceae</taxon>
        <taxon>Cellulomonas</taxon>
    </lineage>
</organism>
<dbReference type="GO" id="GO:0006950">
    <property type="term" value="P:response to stress"/>
    <property type="evidence" value="ECO:0007669"/>
    <property type="project" value="TreeGrafter"/>
</dbReference>
<dbReference type="GO" id="GO:0003677">
    <property type="term" value="F:DNA binding"/>
    <property type="evidence" value="ECO:0007669"/>
    <property type="project" value="UniProtKB-KW"/>
</dbReference>
<dbReference type="Pfam" id="PF12802">
    <property type="entry name" value="MarR_2"/>
    <property type="match status" value="1"/>
</dbReference>
<evidence type="ECO:0000256" key="2">
    <source>
        <dbReference type="ARBA" id="ARBA00023125"/>
    </source>
</evidence>
<dbReference type="InterPro" id="IPR036390">
    <property type="entry name" value="WH_DNA-bd_sf"/>
</dbReference>
<dbReference type="InterPro" id="IPR023187">
    <property type="entry name" value="Tscrpt_reg_MarR-type_CS"/>
</dbReference>
<evidence type="ECO:0000256" key="3">
    <source>
        <dbReference type="ARBA" id="ARBA00023163"/>
    </source>
</evidence>
<sequence length="157" mass="16855">MTRSGADLALLLLGGFRALADAGSAELADRGYDKIRPIHDFALRSILAGADTTAELARELGISKQAVIKTVGFLEAEGYVAVEADERDGRRRLYSLTDRGQALLRTGEQVFNELRDRWAQRIGAEQVEAVGDALADLGIRAPTHLDAAGWFSGSSSP</sequence>
<comment type="caution">
    <text evidence="5">The sequence shown here is derived from an EMBL/GenBank/DDBJ whole genome shotgun (WGS) entry which is preliminary data.</text>
</comment>
<dbReference type="InterPro" id="IPR039422">
    <property type="entry name" value="MarR/SlyA-like"/>
</dbReference>
<dbReference type="Proteomes" id="UP000565724">
    <property type="component" value="Unassembled WGS sequence"/>
</dbReference>
<gene>
    <name evidence="5" type="ORF">HP550_14720</name>
</gene>
<dbReference type="RefSeq" id="WP_175348427.1">
    <property type="nucleotide sequence ID" value="NZ_JABMCI010000067.1"/>
</dbReference>
<keyword evidence="1" id="KW-0805">Transcription regulation</keyword>
<dbReference type="InterPro" id="IPR036388">
    <property type="entry name" value="WH-like_DNA-bd_sf"/>
</dbReference>
<evidence type="ECO:0000259" key="4">
    <source>
        <dbReference type="PROSITE" id="PS50995"/>
    </source>
</evidence>
<evidence type="ECO:0000256" key="1">
    <source>
        <dbReference type="ARBA" id="ARBA00023015"/>
    </source>
</evidence>